<reference evidence="1 2" key="2">
    <citation type="submission" date="2007-09" db="EMBL/GenBank/DDBJ databases">
        <title>Draft genome sequence of Clostridium bolteae (ATCC BAA-613).</title>
        <authorList>
            <person name="Sudarsanam P."/>
            <person name="Ley R."/>
            <person name="Guruge J."/>
            <person name="Turnbaugh P.J."/>
            <person name="Mahowald M."/>
            <person name="Liep D."/>
            <person name="Gordon J."/>
        </authorList>
    </citation>
    <scope>NUCLEOTIDE SEQUENCE [LARGE SCALE GENOMIC DNA]</scope>
    <source>
        <strain evidence="2">ATCC BAA-613 / DSM 15670 / CCUG 46953 / JCM 12243 / WAL 16351</strain>
    </source>
</reference>
<name>A8S0P6_ENTBW</name>
<organism evidence="1 2">
    <name type="scientific">Enterocloster bolteae (strain ATCC BAA-613 / DSM 15670 / CCUG 46953 / JCM 12243 / WAL 16351)</name>
    <name type="common">Clostridium bolteae</name>
    <dbReference type="NCBI Taxonomy" id="411902"/>
    <lineage>
        <taxon>Bacteria</taxon>
        <taxon>Bacillati</taxon>
        <taxon>Bacillota</taxon>
        <taxon>Clostridia</taxon>
        <taxon>Lachnospirales</taxon>
        <taxon>Lachnospiraceae</taxon>
        <taxon>Enterocloster</taxon>
    </lineage>
</organism>
<gene>
    <name evidence="1" type="ORF">CLOBOL_05729</name>
</gene>
<dbReference type="HOGENOM" id="CLU_3326510_0_0_9"/>
<protein>
    <submittedName>
        <fullName evidence="1">Uncharacterized protein</fullName>
    </submittedName>
</protein>
<evidence type="ECO:0000313" key="2">
    <source>
        <dbReference type="Proteomes" id="UP000005396"/>
    </source>
</evidence>
<dbReference type="AlphaFoldDB" id="A8S0P6"/>
<reference evidence="1 2" key="1">
    <citation type="submission" date="2007-08" db="EMBL/GenBank/DDBJ databases">
        <authorList>
            <person name="Fulton L."/>
            <person name="Clifton S."/>
            <person name="Fulton B."/>
            <person name="Xu J."/>
            <person name="Minx P."/>
            <person name="Pepin K.H."/>
            <person name="Johnson M."/>
            <person name="Thiruvilangam P."/>
            <person name="Bhonagiri V."/>
            <person name="Nash W.E."/>
            <person name="Mardis E.R."/>
            <person name="Wilson R.K."/>
        </authorList>
    </citation>
    <scope>NUCLEOTIDE SEQUENCE [LARGE SCALE GENOMIC DNA]</scope>
    <source>
        <strain evidence="2">ATCC BAA-613 / DSM 15670 / CCUG 46953 / JCM 12243 / WAL 16351</strain>
    </source>
</reference>
<sequence>MNIPKAIKSLKSKCFISTTPILCRIEASHPATRLFLFF</sequence>
<accession>A8S0P6</accession>
<evidence type="ECO:0000313" key="1">
    <source>
        <dbReference type="EMBL" id="EDP13977.1"/>
    </source>
</evidence>
<dbReference type="EMBL" id="ABCC02000043">
    <property type="protein sequence ID" value="EDP13977.1"/>
    <property type="molecule type" value="Genomic_DNA"/>
</dbReference>
<comment type="caution">
    <text evidence="1">The sequence shown here is derived from an EMBL/GenBank/DDBJ whole genome shotgun (WGS) entry which is preliminary data.</text>
</comment>
<proteinExistence type="predicted"/>
<dbReference type="PaxDb" id="411902-CLOBOL_05729"/>
<dbReference type="Proteomes" id="UP000005396">
    <property type="component" value="Unassembled WGS sequence"/>
</dbReference>